<evidence type="ECO:0000313" key="4">
    <source>
        <dbReference type="Proteomes" id="UP000366051"/>
    </source>
</evidence>
<dbReference type="Pfam" id="PF09299">
    <property type="entry name" value="Mu-transpos_C"/>
    <property type="match status" value="1"/>
</dbReference>
<dbReference type="SUPFAM" id="SSF46689">
    <property type="entry name" value="Homeodomain-like"/>
    <property type="match status" value="1"/>
</dbReference>
<dbReference type="Proteomes" id="UP000366051">
    <property type="component" value="Chromosome"/>
</dbReference>
<dbReference type="Pfam" id="PF00665">
    <property type="entry name" value="rve"/>
    <property type="match status" value="1"/>
</dbReference>
<dbReference type="PANTHER" id="PTHR35004">
    <property type="entry name" value="TRANSPOSASE RV3428C-RELATED"/>
    <property type="match status" value="1"/>
</dbReference>
<dbReference type="GO" id="GO:0015074">
    <property type="term" value="P:DNA integration"/>
    <property type="evidence" value="ECO:0007669"/>
    <property type="project" value="InterPro"/>
</dbReference>
<dbReference type="KEGG" id="hcv:FTV88_1239"/>
<name>A0A5Q2N1C0_9FIRM</name>
<evidence type="ECO:0000256" key="1">
    <source>
        <dbReference type="SAM" id="MobiDB-lite"/>
    </source>
</evidence>
<dbReference type="InterPro" id="IPR015378">
    <property type="entry name" value="Transposase-like_Mu_C"/>
</dbReference>
<proteinExistence type="predicted"/>
<dbReference type="InterPro" id="IPR012337">
    <property type="entry name" value="RNaseH-like_sf"/>
</dbReference>
<dbReference type="GO" id="GO:0003676">
    <property type="term" value="F:nucleic acid binding"/>
    <property type="evidence" value="ECO:0007669"/>
    <property type="project" value="InterPro"/>
</dbReference>
<feature type="domain" description="Integrase catalytic" evidence="2">
    <location>
        <begin position="142"/>
        <end position="327"/>
    </location>
</feature>
<evidence type="ECO:0000313" key="3">
    <source>
        <dbReference type="EMBL" id="QGG47386.1"/>
    </source>
</evidence>
<gene>
    <name evidence="3" type="ORF">FTV88_1239</name>
</gene>
<dbReference type="InterPro" id="IPR036397">
    <property type="entry name" value="RNaseH_sf"/>
</dbReference>
<dbReference type="AlphaFoldDB" id="A0A5Q2N1C0"/>
<dbReference type="PANTHER" id="PTHR35004:SF6">
    <property type="entry name" value="TRANSPOSASE"/>
    <property type="match status" value="1"/>
</dbReference>
<dbReference type="EMBL" id="CP045875">
    <property type="protein sequence ID" value="QGG47386.1"/>
    <property type="molecule type" value="Genomic_DNA"/>
</dbReference>
<dbReference type="InterPro" id="IPR009004">
    <property type="entry name" value="Transposase_Mu_C"/>
</dbReference>
<evidence type="ECO:0000259" key="2">
    <source>
        <dbReference type="PROSITE" id="PS50994"/>
    </source>
</evidence>
<dbReference type="RefSeq" id="WP_207707922.1">
    <property type="nucleotide sequence ID" value="NZ_CP045875.1"/>
</dbReference>
<dbReference type="Gene3D" id="3.30.420.10">
    <property type="entry name" value="Ribonuclease H-like superfamily/Ribonuclease H"/>
    <property type="match status" value="1"/>
</dbReference>
<dbReference type="InterPro" id="IPR001584">
    <property type="entry name" value="Integrase_cat-core"/>
</dbReference>
<dbReference type="SUPFAM" id="SSF53098">
    <property type="entry name" value="Ribonuclease H-like"/>
    <property type="match status" value="1"/>
</dbReference>
<reference evidence="4" key="1">
    <citation type="submission" date="2019-11" db="EMBL/GenBank/DDBJ databases">
        <title>Genome sequence of Heliorestis convoluta strain HH, an alkaliphilic and minimalistic phototrophic bacterium from a soda lake in Egypt.</title>
        <authorList>
            <person name="Dewey E.D."/>
            <person name="Stokes L.M."/>
            <person name="Burchell B.M."/>
            <person name="Shaffer K.N."/>
            <person name="Huntington A.M."/>
            <person name="Baker J.M."/>
            <person name="Nadendla S."/>
            <person name="Giglio M.G."/>
            <person name="Touchman J.W."/>
            <person name="Blankenship R.E."/>
            <person name="Madigan M.T."/>
            <person name="Sattley W.M."/>
        </authorList>
    </citation>
    <scope>NUCLEOTIDE SEQUENCE [LARGE SCALE GENOMIC DNA]</scope>
    <source>
        <strain evidence="4">HH</strain>
    </source>
</reference>
<keyword evidence="4" id="KW-1185">Reference proteome</keyword>
<dbReference type="PROSITE" id="PS50994">
    <property type="entry name" value="INTEGRASE"/>
    <property type="match status" value="1"/>
</dbReference>
<organism evidence="3 4">
    <name type="scientific">Heliorestis convoluta</name>
    <dbReference type="NCBI Taxonomy" id="356322"/>
    <lineage>
        <taxon>Bacteria</taxon>
        <taxon>Bacillati</taxon>
        <taxon>Bacillota</taxon>
        <taxon>Clostridia</taxon>
        <taxon>Eubacteriales</taxon>
        <taxon>Heliobacteriaceae</taxon>
        <taxon>Heliorestis</taxon>
    </lineage>
</organism>
<protein>
    <submittedName>
        <fullName evidence="3">DDE-type integrase/transposase/recombinase</fullName>
    </submittedName>
</protein>
<accession>A0A5Q2N1C0</accession>
<feature type="region of interest" description="Disordered" evidence="1">
    <location>
        <begin position="406"/>
        <end position="435"/>
    </location>
</feature>
<sequence length="521" mass="59503">MEDFHAEQVAAFRYSLIAPIVSRQTAMPVGEQTQILKEIAAQSYTIPGSDKCRIGVRTLERYIAAYRQLGWEGLKPKSRPKAYNAIASDIVDKAIALRKERPERSVAQIIYLLEKGGITEPGTVAASTLARYLTRSGVSREKISIPQEHRRFEAEDVHQLWQADFQHTLYIPDPNDSKKRRKAILFVILDDRSRYIVHSQFYFDEKLPRMEDSLKKAILKHGLPEKFYVDNGAVFSSHHLARICGRLAIQLIHSRPYRPQGRGKVEKFFQFVDSSFKPEAYGAIEAGQLRTLDDLNKAWYAWLDGYYHLRRHGATKMSPQERLKQIKRTPRRISPVDLTEVFLWQEQRKVDKTSCVHVFGNIYTVDSELCGEKVILRFDPFDLSMIQVWLDGERKNNAKPLVLESSYHKGVRTDPSRTSGGSKKESPSLEKSSSSGIDFFQVAETERRQQWNDIGFTVAKPVTARGENNDGSTNSARNRRPLFSRAIFEQTLPICCSPRRLCSSSTYGGASYFGCANRRGR</sequence>
<dbReference type="InterPro" id="IPR009057">
    <property type="entry name" value="Homeodomain-like_sf"/>
</dbReference>
<dbReference type="SUPFAM" id="SSF50610">
    <property type="entry name" value="mu transposase, C-terminal domain"/>
    <property type="match status" value="1"/>
</dbReference>